<evidence type="ECO:0000259" key="5">
    <source>
        <dbReference type="PROSITE" id="PS50011"/>
    </source>
</evidence>
<feature type="region of interest" description="Disordered" evidence="4">
    <location>
        <begin position="153"/>
        <end position="189"/>
    </location>
</feature>
<dbReference type="GO" id="GO:0004674">
    <property type="term" value="F:protein serine/threonine kinase activity"/>
    <property type="evidence" value="ECO:0007669"/>
    <property type="project" value="InterPro"/>
</dbReference>
<dbReference type="Proteomes" id="UP000007350">
    <property type="component" value="Unassembled WGS sequence"/>
</dbReference>
<keyword evidence="6" id="KW-0808">Transferase</keyword>
<dbReference type="InterPro" id="IPR011009">
    <property type="entry name" value="Kinase-like_dom_sf"/>
</dbReference>
<dbReference type="PROSITE" id="PS00107">
    <property type="entry name" value="PROTEIN_KINASE_ATP"/>
    <property type="match status" value="1"/>
</dbReference>
<evidence type="ECO:0000313" key="7">
    <source>
        <dbReference type="Proteomes" id="UP000007350"/>
    </source>
</evidence>
<dbReference type="InterPro" id="IPR000719">
    <property type="entry name" value="Prot_kinase_dom"/>
</dbReference>
<dbReference type="InterPro" id="IPR045269">
    <property type="entry name" value="Atg1-like"/>
</dbReference>
<dbReference type="GO" id="GO:0016020">
    <property type="term" value="C:membrane"/>
    <property type="evidence" value="ECO:0007669"/>
    <property type="project" value="TreeGrafter"/>
</dbReference>
<dbReference type="SUPFAM" id="SSF56112">
    <property type="entry name" value="Protein kinase-like (PK-like)"/>
    <property type="match status" value="1"/>
</dbReference>
<keyword evidence="2 3" id="KW-0067">ATP-binding</keyword>
<dbReference type="EMBL" id="AHKC01009564">
    <property type="protein sequence ID" value="EKF32839.1"/>
    <property type="molecule type" value="Genomic_DNA"/>
</dbReference>
<name>K2N4F9_TRYCR</name>
<evidence type="ECO:0000256" key="3">
    <source>
        <dbReference type="PROSITE-ProRule" id="PRU10141"/>
    </source>
</evidence>
<dbReference type="InterPro" id="IPR008271">
    <property type="entry name" value="Ser/Thr_kinase_AS"/>
</dbReference>
<keyword evidence="1 3" id="KW-0547">Nucleotide-binding</keyword>
<evidence type="ECO:0000256" key="4">
    <source>
        <dbReference type="SAM" id="MobiDB-lite"/>
    </source>
</evidence>
<dbReference type="InterPro" id="IPR017441">
    <property type="entry name" value="Protein_kinase_ATP_BS"/>
</dbReference>
<keyword evidence="6" id="KW-0418">Kinase</keyword>
<dbReference type="SMART" id="SM00220">
    <property type="entry name" value="S_TKc"/>
    <property type="match status" value="1"/>
</dbReference>
<dbReference type="GO" id="GO:0005524">
    <property type="term" value="F:ATP binding"/>
    <property type="evidence" value="ECO:0007669"/>
    <property type="project" value="UniProtKB-UniRule"/>
</dbReference>
<evidence type="ECO:0000313" key="6">
    <source>
        <dbReference type="EMBL" id="EKF32839.1"/>
    </source>
</evidence>
<accession>K2N4F9</accession>
<evidence type="ECO:0000256" key="1">
    <source>
        <dbReference type="ARBA" id="ARBA00022741"/>
    </source>
</evidence>
<dbReference type="GO" id="GO:0005829">
    <property type="term" value="C:cytosol"/>
    <property type="evidence" value="ECO:0007669"/>
    <property type="project" value="TreeGrafter"/>
</dbReference>
<sequence>MHTRNQSGLGAIRREEDVAAAVEAAAPPTIQNGQQGNNGAKLRMTRNLMSCSNSAPEREICEKMCAGEKGPVEPGLSGDTRSLSPLKKKGDFRNEPALVSEAAGSPEFFISGADTRQLSQEARMGAVRCPLEPSLLQPAENVAAANGCNEAYKHQSGSQGLGRISRDSSFMCRKPTDNPVSESKEGSRTLDTPVVETFPSFFNGAPGTMSQSTIQEPNVSNGFHSAAVFQHDSEDAARHGVVTDGNRDADPSAHSMEALQGELPYSIVCELQRLKHRRNSKNIPESIDPAINVKTPSPMPVTLVGAGKHHRRKHIKLVSSYILGPLLGEGVFGVVRDAIDTSANGVFPPRFQRVAIKSYKYRRPSAPGPDPIYDPVASFPPAVSFSKKVTHSPISDFKNHRSLKIQRMLENEVCNLQRFHCPNIIRGIDIFRRYGKDYVVLPIAICNLDQLVKETVQYELRQRQLQSNVGTSFFSGQGSILLDNYASSEMVIDLSCSSYMSAGETEMNLRSSTLGESVFPLFSADFVRGVMYQLLHGVAYLHNQGLAHNDLKLQNILLFANGELKISDLGSVLEEYNDQGTPMYISPEVCKYFYCAEDVEDEKNMVKVDAFKNDMWSCGVILYYLLVGRPLWESKMDVGNKYQLYREIASQTSPIDLDNVPEPRETKEITTMIMDDSLGKGNNNSVSSATEEVSPLSLRHLLRCLLDINPTTRLSAKDAIEHPSLRALQLGGSFGNDAIGMAQREVAFRVSQSPHLQLFIKRDREKHLQFVAECCSMLNIALPKEIFLPGTGEGSYKNVCIEDMDTPLSRSTTSAIKKGTVDRNIFPTTRDYHYYETKLGRAEHDLRCLLQNHAKVNMLRNYVFDTVLVECGYRNAEEAEARRILDLKENQMKLVAAENKELSQANVARALVSTSSHKNVERNHCSGCFCGLM</sequence>
<dbReference type="PANTHER" id="PTHR24348:SF67">
    <property type="entry name" value="KINASE, PUTATIVE-RELATED"/>
    <property type="match status" value="1"/>
</dbReference>
<dbReference type="Gene3D" id="1.10.510.10">
    <property type="entry name" value="Transferase(Phosphotransferase) domain 1"/>
    <property type="match status" value="1"/>
</dbReference>
<organism evidence="6 7">
    <name type="scientific">Trypanosoma cruzi marinkellei</name>
    <dbReference type="NCBI Taxonomy" id="85056"/>
    <lineage>
        <taxon>Eukaryota</taxon>
        <taxon>Discoba</taxon>
        <taxon>Euglenozoa</taxon>
        <taxon>Kinetoplastea</taxon>
        <taxon>Metakinetoplastina</taxon>
        <taxon>Trypanosomatida</taxon>
        <taxon>Trypanosomatidae</taxon>
        <taxon>Trypanosoma</taxon>
        <taxon>Schizotrypanum</taxon>
    </lineage>
</organism>
<dbReference type="GO" id="GO:0010506">
    <property type="term" value="P:regulation of autophagy"/>
    <property type="evidence" value="ECO:0007669"/>
    <property type="project" value="InterPro"/>
</dbReference>
<evidence type="ECO:0000256" key="2">
    <source>
        <dbReference type="ARBA" id="ARBA00022840"/>
    </source>
</evidence>
<comment type="caution">
    <text evidence="6">The sequence shown here is derived from an EMBL/GenBank/DDBJ whole genome shotgun (WGS) entry which is preliminary data.</text>
</comment>
<feature type="domain" description="Protein kinase" evidence="5">
    <location>
        <begin position="321"/>
        <end position="725"/>
    </location>
</feature>
<dbReference type="GO" id="GO:0005776">
    <property type="term" value="C:autophagosome"/>
    <property type="evidence" value="ECO:0007669"/>
    <property type="project" value="TreeGrafter"/>
</dbReference>
<keyword evidence="7" id="KW-1185">Reference proteome</keyword>
<dbReference type="PROSITE" id="PS50011">
    <property type="entry name" value="PROTEIN_KINASE_DOM"/>
    <property type="match status" value="1"/>
</dbReference>
<dbReference type="GO" id="GO:0000407">
    <property type="term" value="C:phagophore assembly site"/>
    <property type="evidence" value="ECO:0007669"/>
    <property type="project" value="TreeGrafter"/>
</dbReference>
<dbReference type="OrthoDB" id="4062651at2759"/>
<proteinExistence type="predicted"/>
<feature type="binding site" evidence="3">
    <location>
        <position position="357"/>
    </location>
    <ligand>
        <name>ATP</name>
        <dbReference type="ChEBI" id="CHEBI:30616"/>
    </ligand>
</feature>
<dbReference type="AlphaFoldDB" id="K2N4F9"/>
<dbReference type="PROSITE" id="PS00108">
    <property type="entry name" value="PROTEIN_KINASE_ST"/>
    <property type="match status" value="1"/>
</dbReference>
<dbReference type="Pfam" id="PF00069">
    <property type="entry name" value="Pkinase"/>
    <property type="match status" value="1"/>
</dbReference>
<dbReference type="PANTHER" id="PTHR24348">
    <property type="entry name" value="SERINE/THREONINE-PROTEIN KINASE UNC-51-RELATED"/>
    <property type="match status" value="1"/>
</dbReference>
<dbReference type="GO" id="GO:0000045">
    <property type="term" value="P:autophagosome assembly"/>
    <property type="evidence" value="ECO:0007669"/>
    <property type="project" value="TreeGrafter"/>
</dbReference>
<protein>
    <submittedName>
        <fullName evidence="6">Protein kinase, putative</fullName>
    </submittedName>
</protein>
<reference evidence="6 7" key="1">
    <citation type="journal article" date="2012" name="BMC Genomics">
        <title>Comparative genomic analysis of human infective Trypanosoma cruzi lineages with the bat-restricted subspecies T. cruzi marinkellei.</title>
        <authorList>
            <person name="Franzen O."/>
            <person name="Talavera-Lopez C."/>
            <person name="Ochaya S."/>
            <person name="Butler C.E."/>
            <person name="Messenger L.A."/>
            <person name="Lewis M.D."/>
            <person name="Llewellyn M.S."/>
            <person name="Marinkelle C.J."/>
            <person name="Tyler K.M."/>
            <person name="Miles M.A."/>
            <person name="Andersson B."/>
        </authorList>
    </citation>
    <scope>NUCLEOTIDE SEQUENCE [LARGE SCALE GENOMIC DNA]</scope>
    <source>
        <strain evidence="6 7">B7</strain>
    </source>
</reference>
<gene>
    <name evidence="6" type="ORF">MOQ_003299</name>
</gene>